<comment type="caution">
    <text evidence="2">The sequence shown here is derived from an EMBL/GenBank/DDBJ whole genome shotgun (WGS) entry which is preliminary data.</text>
</comment>
<organism evidence="2 3">
    <name type="scientific">Dreissena polymorpha</name>
    <name type="common">Zebra mussel</name>
    <name type="synonym">Mytilus polymorpha</name>
    <dbReference type="NCBI Taxonomy" id="45954"/>
    <lineage>
        <taxon>Eukaryota</taxon>
        <taxon>Metazoa</taxon>
        <taxon>Spiralia</taxon>
        <taxon>Lophotrochozoa</taxon>
        <taxon>Mollusca</taxon>
        <taxon>Bivalvia</taxon>
        <taxon>Autobranchia</taxon>
        <taxon>Heteroconchia</taxon>
        <taxon>Euheterodonta</taxon>
        <taxon>Imparidentia</taxon>
        <taxon>Neoheterodontei</taxon>
        <taxon>Myida</taxon>
        <taxon>Dreissenoidea</taxon>
        <taxon>Dreissenidae</taxon>
        <taxon>Dreissena</taxon>
    </lineage>
</organism>
<reference evidence="2" key="2">
    <citation type="submission" date="2020-11" db="EMBL/GenBank/DDBJ databases">
        <authorList>
            <person name="McCartney M.A."/>
            <person name="Auch B."/>
            <person name="Kono T."/>
            <person name="Mallez S."/>
            <person name="Becker A."/>
            <person name="Gohl D.M."/>
            <person name="Silverstein K.A.T."/>
            <person name="Koren S."/>
            <person name="Bechman K.B."/>
            <person name="Herman A."/>
            <person name="Abrahante J.E."/>
            <person name="Garbe J."/>
        </authorList>
    </citation>
    <scope>NUCLEOTIDE SEQUENCE</scope>
    <source>
        <strain evidence="2">Duluth1</strain>
        <tissue evidence="2">Whole animal</tissue>
    </source>
</reference>
<dbReference type="Proteomes" id="UP000828390">
    <property type="component" value="Unassembled WGS sequence"/>
</dbReference>
<protein>
    <submittedName>
        <fullName evidence="2">Uncharacterized protein</fullName>
    </submittedName>
</protein>
<evidence type="ECO:0000256" key="1">
    <source>
        <dbReference type="SAM" id="MobiDB-lite"/>
    </source>
</evidence>
<reference evidence="2" key="1">
    <citation type="journal article" date="2019" name="bioRxiv">
        <title>The Genome of the Zebra Mussel, Dreissena polymorpha: A Resource for Invasive Species Research.</title>
        <authorList>
            <person name="McCartney M.A."/>
            <person name="Auch B."/>
            <person name="Kono T."/>
            <person name="Mallez S."/>
            <person name="Zhang Y."/>
            <person name="Obille A."/>
            <person name="Becker A."/>
            <person name="Abrahante J.E."/>
            <person name="Garbe J."/>
            <person name="Badalamenti J.P."/>
            <person name="Herman A."/>
            <person name="Mangelson H."/>
            <person name="Liachko I."/>
            <person name="Sullivan S."/>
            <person name="Sone E.D."/>
            <person name="Koren S."/>
            <person name="Silverstein K.A.T."/>
            <person name="Beckman K.B."/>
            <person name="Gohl D.M."/>
        </authorList>
    </citation>
    <scope>NUCLEOTIDE SEQUENCE</scope>
    <source>
        <strain evidence="2">Duluth1</strain>
        <tissue evidence="2">Whole animal</tissue>
    </source>
</reference>
<feature type="compositionally biased region" description="Low complexity" evidence="1">
    <location>
        <begin position="94"/>
        <end position="109"/>
    </location>
</feature>
<dbReference type="AlphaFoldDB" id="A0A9D4DR03"/>
<evidence type="ECO:0000313" key="3">
    <source>
        <dbReference type="Proteomes" id="UP000828390"/>
    </source>
</evidence>
<feature type="compositionally biased region" description="Basic residues" evidence="1">
    <location>
        <begin position="80"/>
        <end position="93"/>
    </location>
</feature>
<proteinExistence type="predicted"/>
<name>A0A9D4DR03_DREPO</name>
<sequence>MIGDESMEILQRTDGRVRLKPLPLYDKEKVEVYLHHTQRDAMFSYNLRELVLPPIDGDKAFSVTRDDRLAERTGIGSRSARVRRGRRTSRKRSSTTPSTSSACPSSARS</sequence>
<evidence type="ECO:0000313" key="2">
    <source>
        <dbReference type="EMBL" id="KAH3752209.1"/>
    </source>
</evidence>
<gene>
    <name evidence="2" type="ORF">DPMN_186822</name>
</gene>
<keyword evidence="3" id="KW-1185">Reference proteome</keyword>
<accession>A0A9D4DR03</accession>
<feature type="region of interest" description="Disordered" evidence="1">
    <location>
        <begin position="72"/>
        <end position="109"/>
    </location>
</feature>
<dbReference type="EMBL" id="JAIWYP010000010">
    <property type="protein sequence ID" value="KAH3752209.1"/>
    <property type="molecule type" value="Genomic_DNA"/>
</dbReference>